<reference evidence="4" key="1">
    <citation type="journal article" date="2019" name="Int. J. Syst. Evol. Microbiol.">
        <title>The Global Catalogue of Microorganisms (GCM) 10K type strain sequencing project: providing services to taxonomists for standard genome sequencing and annotation.</title>
        <authorList>
            <consortium name="The Broad Institute Genomics Platform"/>
            <consortium name="The Broad Institute Genome Sequencing Center for Infectious Disease"/>
            <person name="Wu L."/>
            <person name="Ma J."/>
        </authorList>
    </citation>
    <scope>NUCLEOTIDE SEQUENCE [LARGE SCALE GENOMIC DNA]</scope>
    <source>
        <strain evidence="4">JCM 9458</strain>
    </source>
</reference>
<evidence type="ECO:0000256" key="1">
    <source>
        <dbReference type="SAM" id="MobiDB-lite"/>
    </source>
</evidence>
<feature type="region of interest" description="Disordered" evidence="1">
    <location>
        <begin position="1"/>
        <end position="20"/>
    </location>
</feature>
<proteinExistence type="predicted"/>
<accession>A0ABP6SRY4</accession>
<dbReference type="Proteomes" id="UP001501676">
    <property type="component" value="Unassembled WGS sequence"/>
</dbReference>
<evidence type="ECO:0000313" key="3">
    <source>
        <dbReference type="EMBL" id="GAA3384032.1"/>
    </source>
</evidence>
<evidence type="ECO:0000313" key="4">
    <source>
        <dbReference type="Proteomes" id="UP001501676"/>
    </source>
</evidence>
<gene>
    <name evidence="3" type="ORF">GCM10020369_12190</name>
</gene>
<keyword evidence="4" id="KW-1185">Reference proteome</keyword>
<dbReference type="SUPFAM" id="SSF50475">
    <property type="entry name" value="FMN-binding split barrel"/>
    <property type="match status" value="1"/>
</dbReference>
<dbReference type="Pfam" id="PF01243">
    <property type="entry name" value="PNPOx_N"/>
    <property type="match status" value="1"/>
</dbReference>
<dbReference type="RefSeq" id="WP_345726972.1">
    <property type="nucleotide sequence ID" value="NZ_BAAAYN010000006.1"/>
</dbReference>
<dbReference type="InterPro" id="IPR011576">
    <property type="entry name" value="Pyridox_Oxase_N"/>
</dbReference>
<dbReference type="EMBL" id="BAAAYN010000006">
    <property type="protein sequence ID" value="GAA3384032.1"/>
    <property type="molecule type" value="Genomic_DNA"/>
</dbReference>
<feature type="domain" description="Pyridoxamine 5'-phosphate oxidase N-terminal" evidence="2">
    <location>
        <begin position="178"/>
        <end position="281"/>
    </location>
</feature>
<dbReference type="Gene3D" id="2.30.110.10">
    <property type="entry name" value="Electron Transport, Fmn-binding Protein, Chain A"/>
    <property type="match status" value="1"/>
</dbReference>
<dbReference type="PANTHER" id="PTHR42815:SF2">
    <property type="entry name" value="FAD-BINDING, PUTATIVE (AFU_ORTHOLOGUE AFUA_6G07600)-RELATED"/>
    <property type="match status" value="1"/>
</dbReference>
<organism evidence="3 4">
    <name type="scientific">Cryptosporangium minutisporangium</name>
    <dbReference type="NCBI Taxonomy" id="113569"/>
    <lineage>
        <taxon>Bacteria</taxon>
        <taxon>Bacillati</taxon>
        <taxon>Actinomycetota</taxon>
        <taxon>Actinomycetes</taxon>
        <taxon>Cryptosporangiales</taxon>
        <taxon>Cryptosporangiaceae</taxon>
        <taxon>Cryptosporangium</taxon>
    </lineage>
</organism>
<sequence length="318" mass="33833">MSTAPHDAGSRRSAGSPYHEGELVAQQLAGEVERADRSGRAVRALLPPVAAAFLAEQPLLVVGGTDDAGAVWASMLTGHPRFLRAVDEQTLDVHASPGADDPLAAVLRRPAVVGSIAIEPASRRRVRLNGTSTPLDGGLRLSLDQVVSNCPKYIQARGYRRADAEPPGPARRGRSLDDAQIAAVRRADTFFVATRHPGGDTDASHRGGAPGFVEVLDGNHLRWPDYAGNSMYLTFGNLQVDPRAGLLVPNWSTGTLLHLSGVARVDWDAERAATVPGASRLVDFTVEAVVERPAASPLRWSRPEYSRFNPPVGVAATT</sequence>
<name>A0ABP6SRY4_9ACTN</name>
<dbReference type="InterPro" id="IPR012349">
    <property type="entry name" value="Split_barrel_FMN-bd"/>
</dbReference>
<protein>
    <submittedName>
        <fullName evidence="3">Pyridoxamine 5'-phosphate oxidase family protein</fullName>
    </submittedName>
</protein>
<evidence type="ECO:0000259" key="2">
    <source>
        <dbReference type="Pfam" id="PF01243"/>
    </source>
</evidence>
<comment type="caution">
    <text evidence="3">The sequence shown here is derived from an EMBL/GenBank/DDBJ whole genome shotgun (WGS) entry which is preliminary data.</text>
</comment>
<dbReference type="PANTHER" id="PTHR42815">
    <property type="entry name" value="FAD-BINDING, PUTATIVE (AFU_ORTHOLOGUE AFUA_6G07600)-RELATED"/>
    <property type="match status" value="1"/>
</dbReference>